<name>A0A2W1NQA0_9FLAO</name>
<evidence type="ECO:0000313" key="2">
    <source>
        <dbReference type="Proteomes" id="UP000249248"/>
    </source>
</evidence>
<evidence type="ECO:0000313" key="1">
    <source>
        <dbReference type="EMBL" id="PZE16808.1"/>
    </source>
</evidence>
<dbReference type="AlphaFoldDB" id="A0A2W1NQA0"/>
<gene>
    <name evidence="1" type="ORF">DNU06_11160</name>
</gene>
<protein>
    <submittedName>
        <fullName evidence="1">Uncharacterized protein</fullName>
    </submittedName>
</protein>
<accession>A0A2W1NQA0</accession>
<comment type="caution">
    <text evidence="1">The sequence shown here is derived from an EMBL/GenBank/DDBJ whole genome shotgun (WGS) entry which is preliminary data.</text>
</comment>
<reference evidence="1 2" key="1">
    <citation type="submission" date="2018-06" db="EMBL/GenBank/DDBJ databases">
        <title>The draft genome sequence of Crocinitomix sp. SM1701.</title>
        <authorList>
            <person name="Zhang X."/>
        </authorList>
    </citation>
    <scope>NUCLEOTIDE SEQUENCE [LARGE SCALE GENOMIC DNA]</scope>
    <source>
        <strain evidence="1 2">SM1701</strain>
    </source>
</reference>
<organism evidence="1 2">
    <name type="scientific">Putridiphycobacter roseus</name>
    <dbReference type="NCBI Taxonomy" id="2219161"/>
    <lineage>
        <taxon>Bacteria</taxon>
        <taxon>Pseudomonadati</taxon>
        <taxon>Bacteroidota</taxon>
        <taxon>Flavobacteriia</taxon>
        <taxon>Flavobacteriales</taxon>
        <taxon>Crocinitomicaceae</taxon>
        <taxon>Putridiphycobacter</taxon>
    </lineage>
</organism>
<dbReference type="Proteomes" id="UP000249248">
    <property type="component" value="Unassembled WGS sequence"/>
</dbReference>
<sequence length="133" mass="15775">MFAPCPTFENRFKFKYYFKNDSTAWIDPSISVLNVHQKMPFTHNGNLAVGQYNMLYWVKCDLDTLPIPTDQAINFQNYPVLKKKRGLLLLKNYTEGYARLNFDEKPISTSIEIDYRHVFDPNESKKYIFNNFK</sequence>
<keyword evidence="2" id="KW-1185">Reference proteome</keyword>
<proteinExistence type="predicted"/>
<dbReference type="EMBL" id="QKSB01000006">
    <property type="protein sequence ID" value="PZE16808.1"/>
    <property type="molecule type" value="Genomic_DNA"/>
</dbReference>